<accession>A0A9W4WJ77</accession>
<proteinExistence type="predicted"/>
<organism evidence="1 2">
    <name type="scientific">Colletotrichum noveboracense</name>
    <dbReference type="NCBI Taxonomy" id="2664923"/>
    <lineage>
        <taxon>Eukaryota</taxon>
        <taxon>Fungi</taxon>
        <taxon>Dikarya</taxon>
        <taxon>Ascomycota</taxon>
        <taxon>Pezizomycotina</taxon>
        <taxon>Sordariomycetes</taxon>
        <taxon>Hypocreomycetidae</taxon>
        <taxon>Glomerellales</taxon>
        <taxon>Glomerellaceae</taxon>
        <taxon>Colletotrichum</taxon>
        <taxon>Colletotrichum gloeosporioides species complex</taxon>
    </lineage>
</organism>
<name>A0A9W4WJ77_9PEZI</name>
<protein>
    <submittedName>
        <fullName evidence="1">Uncharacterized protein</fullName>
    </submittedName>
</protein>
<dbReference type="AlphaFoldDB" id="A0A9W4WJ77"/>
<evidence type="ECO:0000313" key="1">
    <source>
        <dbReference type="EMBL" id="CAI0654299.1"/>
    </source>
</evidence>
<dbReference type="InterPro" id="IPR017850">
    <property type="entry name" value="Alkaline_phosphatase_core_sf"/>
</dbReference>
<gene>
    <name evidence="1" type="ORF">CGXH109_LOCUS136634</name>
</gene>
<dbReference type="EMBL" id="CAMGZC010002063">
    <property type="protein sequence ID" value="CAI0654299.1"/>
    <property type="molecule type" value="Genomic_DNA"/>
</dbReference>
<keyword evidence="2" id="KW-1185">Reference proteome</keyword>
<dbReference type="SUPFAM" id="SSF53649">
    <property type="entry name" value="Alkaline phosphatase-like"/>
    <property type="match status" value="1"/>
</dbReference>
<evidence type="ECO:0000313" key="2">
    <source>
        <dbReference type="Proteomes" id="UP001152533"/>
    </source>
</evidence>
<dbReference type="Proteomes" id="UP001152533">
    <property type="component" value="Unassembled WGS sequence"/>
</dbReference>
<sequence>MHQWSEGDYGISFPGLYSKNDYKTMRVVGDSSSWMYSRWCSNDTELYDTKEGKNDPYELMNLANSTDPLHVRVLTRLNALLLVSKLCTQDTCRDPWSAIRPHDFSSSNRVRTLEDALNPAYDEFYGSFPLITIAECMNYQFAPNEGPFYPTGADDGLGLAYRNATDNFVFLDPSPVVELPRNLTLGGGWEHRHATHEALLRSGRELTDDELKNSDAKLEGRSFHLVEG</sequence>
<reference evidence="1" key="1">
    <citation type="submission" date="2022-08" db="EMBL/GenBank/DDBJ databases">
        <authorList>
            <person name="Giroux E."/>
            <person name="Giroux E."/>
        </authorList>
    </citation>
    <scope>NUCLEOTIDE SEQUENCE</scope>
    <source>
        <strain evidence="1">H1091258</strain>
    </source>
</reference>
<comment type="caution">
    <text evidence="1">The sequence shown here is derived from an EMBL/GenBank/DDBJ whole genome shotgun (WGS) entry which is preliminary data.</text>
</comment>